<keyword evidence="3" id="KW-1185">Reference proteome</keyword>
<gene>
    <name evidence="2" type="ORF">HNQ61_003990</name>
</gene>
<protein>
    <recommendedName>
        <fullName evidence="4">Type VI secretion system baseplate subunit TssK</fullName>
    </recommendedName>
</protein>
<evidence type="ECO:0000256" key="1">
    <source>
        <dbReference type="SAM" id="MobiDB-lite"/>
    </source>
</evidence>
<organism evidence="2 3">
    <name type="scientific">Longimicrobium terrae</name>
    <dbReference type="NCBI Taxonomy" id="1639882"/>
    <lineage>
        <taxon>Bacteria</taxon>
        <taxon>Pseudomonadati</taxon>
        <taxon>Gemmatimonadota</taxon>
        <taxon>Longimicrobiia</taxon>
        <taxon>Longimicrobiales</taxon>
        <taxon>Longimicrobiaceae</taxon>
        <taxon>Longimicrobium</taxon>
    </lineage>
</organism>
<feature type="region of interest" description="Disordered" evidence="1">
    <location>
        <begin position="504"/>
        <end position="593"/>
    </location>
</feature>
<dbReference type="EMBL" id="JACHIA010000014">
    <property type="protein sequence ID" value="MBB6072328.1"/>
    <property type="molecule type" value="Genomic_DNA"/>
</dbReference>
<name>A0A841H2Y2_9BACT</name>
<evidence type="ECO:0000313" key="2">
    <source>
        <dbReference type="EMBL" id="MBB6072328.1"/>
    </source>
</evidence>
<feature type="compositionally biased region" description="Low complexity" evidence="1">
    <location>
        <begin position="508"/>
        <end position="550"/>
    </location>
</feature>
<dbReference type="AlphaFoldDB" id="A0A841H2Y2"/>
<accession>A0A841H2Y2</accession>
<comment type="caution">
    <text evidence="2">The sequence shown here is derived from an EMBL/GenBank/DDBJ whole genome shotgun (WGS) entry which is preliminary data.</text>
</comment>
<reference evidence="2 3" key="1">
    <citation type="submission" date="2020-08" db="EMBL/GenBank/DDBJ databases">
        <title>Genomic Encyclopedia of Type Strains, Phase IV (KMG-IV): sequencing the most valuable type-strain genomes for metagenomic binning, comparative biology and taxonomic classification.</title>
        <authorList>
            <person name="Goeker M."/>
        </authorList>
    </citation>
    <scope>NUCLEOTIDE SEQUENCE [LARGE SCALE GENOMIC DNA]</scope>
    <source>
        <strain evidence="2 3">DSM 29007</strain>
    </source>
</reference>
<dbReference type="RefSeq" id="WP_170036509.1">
    <property type="nucleotide sequence ID" value="NZ_JABDTL010000002.1"/>
</dbReference>
<evidence type="ECO:0008006" key="4">
    <source>
        <dbReference type="Google" id="ProtNLM"/>
    </source>
</evidence>
<sequence>MEREGLKSVNWVTGMLLTPAHFVRQDRYVDESVAWLVRYCLPGAGLVGGGPRVDTTRTGLAAFDPQLFVHDNGQSVRVGVVSARGITPAGEIVEISETDPVGIEIDKTALAGVNESLVYIVRTGEKEEDPSSVGDDDANPTQAALRRPAYAVRLGADPALAEHALVVGRIRRVSETLGFDADGHYIPPCAFVMAHSALHGGWNRLRADVADLAGRFSELHRTVAAYAEQIALRGVDTTADRDVLGFVERAVLALDHCAYEILDAAMPPQRLFQQIDRAGRRVAIALDLSAATRLYFRSLTGADAGYDTLLEEERQSLAGRREWSPREDVRHSLDRSEQTLGRLRRLFEALEARYVDYRINRSIDSLRFLLEDGGEGFYVAIATPGHPQRDGDLLTFDFTQMNLPGQHEYRVLLVGDGQGLSPWQVGEGFEVDVRVNPAGGFTRPLSRTVRAEDPRQRNFAVNFETPPDVATLSSLRVTLHQGGHRIRRAVLYQRGRGLIADVQEPAPSQSGAGAQSGSTQFGAAPQPGSSQQSGSPQFGGTPSQFGGAPAAPQPAPQARVDEPAPRVTIPLPPQPEEPAEPRIKRIPLRRREP</sequence>
<evidence type="ECO:0000313" key="3">
    <source>
        <dbReference type="Proteomes" id="UP000582837"/>
    </source>
</evidence>
<feature type="compositionally biased region" description="Basic and acidic residues" evidence="1">
    <location>
        <begin position="579"/>
        <end position="593"/>
    </location>
</feature>
<dbReference type="Proteomes" id="UP000582837">
    <property type="component" value="Unassembled WGS sequence"/>
</dbReference>
<proteinExistence type="predicted"/>